<dbReference type="Pfam" id="PF03974">
    <property type="entry name" value="Ecotin"/>
    <property type="match status" value="1"/>
</dbReference>
<evidence type="ECO:0000313" key="3">
    <source>
        <dbReference type="EMBL" id="VBB13105.1"/>
    </source>
</evidence>
<dbReference type="AlphaFoldDB" id="A0AAJ5N758"/>
<sequence>MKFAIRAVLAAFCVTTAAAACAAGPASAPVVPAESIKMFPQAAAGQQRVVIALPALEDEGDVRVELMIGKTLQTDCNQQWFGGELTAEDVKGWGYTYYRLADVKGPASTLMACPGQAPQQRFVQVRGDGQLLRYNSRLPLVVYVPDGFEVRYRVWHASKDVQHAAKQ</sequence>
<evidence type="ECO:0000256" key="1">
    <source>
        <dbReference type="ARBA" id="ARBA00010558"/>
    </source>
</evidence>
<dbReference type="GeneID" id="71055740"/>
<dbReference type="RefSeq" id="WP_122168890.1">
    <property type="nucleotide sequence ID" value="NZ_LR025742.1"/>
</dbReference>
<dbReference type="PIRSF" id="PIRSF006865">
    <property type="entry name" value="Prot_inh_ecotin"/>
    <property type="match status" value="1"/>
</dbReference>
<evidence type="ECO:0000256" key="2">
    <source>
        <dbReference type="SAM" id="SignalP"/>
    </source>
</evidence>
<reference evidence="3 4" key="1">
    <citation type="submission" date="2017-11" db="EMBL/GenBank/DDBJ databases">
        <authorList>
            <person name="Seth-Smith MB H."/>
        </authorList>
    </citation>
    <scope>NUCLEOTIDE SEQUENCE [LARGE SCALE GENOMIC DNA]</scope>
    <source>
        <strain evidence="3">E</strain>
    </source>
</reference>
<dbReference type="EMBL" id="LR025742">
    <property type="protein sequence ID" value="VBB13105.1"/>
    <property type="molecule type" value="Genomic_DNA"/>
</dbReference>
<dbReference type="PANTHER" id="PTHR35890:SF3">
    <property type="entry name" value="ECOTIN"/>
    <property type="match status" value="1"/>
</dbReference>
<accession>A0AAJ5N758</accession>
<feature type="chain" id="PRO_5042523450" evidence="2">
    <location>
        <begin position="23"/>
        <end position="167"/>
    </location>
</feature>
<feature type="signal peptide" evidence="2">
    <location>
        <begin position="1"/>
        <end position="22"/>
    </location>
</feature>
<keyword evidence="3" id="KW-0646">Protease inhibitor</keyword>
<dbReference type="PROSITE" id="PS51257">
    <property type="entry name" value="PROKAR_LIPOPROTEIN"/>
    <property type="match status" value="1"/>
</dbReference>
<keyword evidence="4" id="KW-1185">Reference proteome</keyword>
<dbReference type="NCBIfam" id="NF002987">
    <property type="entry name" value="PRK03719.1"/>
    <property type="match status" value="1"/>
</dbReference>
<dbReference type="Proteomes" id="UP000268684">
    <property type="component" value="Chromosome I"/>
</dbReference>
<dbReference type="InterPro" id="IPR005658">
    <property type="entry name" value="Prot_inh_ecotin"/>
</dbReference>
<protein>
    <submittedName>
        <fullName evidence="3">Ecotin,ecotin,Serine protease inhibitor ecotin,Ecotin</fullName>
    </submittedName>
</protein>
<evidence type="ECO:0000313" key="4">
    <source>
        <dbReference type="Proteomes" id="UP000268684"/>
    </source>
</evidence>
<dbReference type="Gene3D" id="4.10.1230.10">
    <property type="entry name" value="Ecotin, trypsin inhibitor"/>
    <property type="match status" value="1"/>
</dbReference>
<dbReference type="SUPFAM" id="SSF49772">
    <property type="entry name" value="Ecotin, trypsin inhibitor"/>
    <property type="match status" value="1"/>
</dbReference>
<gene>
    <name evidence="3" type="primary">eco</name>
    <name evidence="3" type="ORF">BSTAB16_3279</name>
</gene>
<organism evidence="3 4">
    <name type="scientific">Burkholderia stabilis</name>
    <dbReference type="NCBI Taxonomy" id="95485"/>
    <lineage>
        <taxon>Bacteria</taxon>
        <taxon>Pseudomonadati</taxon>
        <taxon>Pseudomonadota</taxon>
        <taxon>Betaproteobacteria</taxon>
        <taxon>Burkholderiales</taxon>
        <taxon>Burkholderiaceae</taxon>
        <taxon>Burkholderia</taxon>
        <taxon>Burkholderia cepacia complex</taxon>
    </lineage>
</organism>
<proteinExistence type="inferred from homology"/>
<dbReference type="Gene3D" id="2.60.40.550">
    <property type="entry name" value="Ecotin"/>
    <property type="match status" value="1"/>
</dbReference>
<dbReference type="InterPro" id="IPR036198">
    <property type="entry name" value="Ecotin_sf"/>
</dbReference>
<keyword evidence="3" id="KW-0722">Serine protease inhibitor</keyword>
<dbReference type="GO" id="GO:0004867">
    <property type="term" value="F:serine-type endopeptidase inhibitor activity"/>
    <property type="evidence" value="ECO:0007669"/>
    <property type="project" value="UniProtKB-KW"/>
</dbReference>
<comment type="similarity">
    <text evidence="1">Belongs to the protease inhibitor I11 (ecotin) family.</text>
</comment>
<name>A0AAJ5N758_9BURK</name>
<dbReference type="InterPro" id="IPR027438">
    <property type="entry name" value="Ecotin_C"/>
</dbReference>
<keyword evidence="2" id="KW-0732">Signal</keyword>
<dbReference type="PANTHER" id="PTHR35890">
    <property type="match status" value="1"/>
</dbReference>